<evidence type="ECO:0000313" key="2">
    <source>
        <dbReference type="EMBL" id="RVW77368.1"/>
    </source>
</evidence>
<evidence type="ECO:0000313" key="3">
    <source>
        <dbReference type="Proteomes" id="UP000288805"/>
    </source>
</evidence>
<dbReference type="Pfam" id="PF24620">
    <property type="entry name" value="DUF7625"/>
    <property type="match status" value="1"/>
</dbReference>
<dbReference type="EMBL" id="QGNW01000314">
    <property type="protein sequence ID" value="RVW77368.1"/>
    <property type="molecule type" value="Genomic_DNA"/>
</dbReference>
<comment type="caution">
    <text evidence="2">The sequence shown here is derived from an EMBL/GenBank/DDBJ whole genome shotgun (WGS) entry which is preliminary data.</text>
</comment>
<dbReference type="InterPro" id="IPR056042">
    <property type="entry name" value="DUF7625"/>
</dbReference>
<protein>
    <recommendedName>
        <fullName evidence="1">DUF7625 domain-containing protein</fullName>
    </recommendedName>
</protein>
<accession>A0A438GYT4</accession>
<feature type="domain" description="DUF7625" evidence="1">
    <location>
        <begin position="14"/>
        <end position="87"/>
    </location>
</feature>
<organism evidence="2 3">
    <name type="scientific">Vitis vinifera</name>
    <name type="common">Grape</name>
    <dbReference type="NCBI Taxonomy" id="29760"/>
    <lineage>
        <taxon>Eukaryota</taxon>
        <taxon>Viridiplantae</taxon>
        <taxon>Streptophyta</taxon>
        <taxon>Embryophyta</taxon>
        <taxon>Tracheophyta</taxon>
        <taxon>Spermatophyta</taxon>
        <taxon>Magnoliopsida</taxon>
        <taxon>eudicotyledons</taxon>
        <taxon>Gunneridae</taxon>
        <taxon>Pentapetalae</taxon>
        <taxon>rosids</taxon>
        <taxon>Vitales</taxon>
        <taxon>Vitaceae</taxon>
        <taxon>Viteae</taxon>
        <taxon>Vitis</taxon>
    </lineage>
</organism>
<name>A0A438GYT4_VITVI</name>
<dbReference type="Proteomes" id="UP000288805">
    <property type="component" value="Unassembled WGS sequence"/>
</dbReference>
<reference evidence="2 3" key="1">
    <citation type="journal article" date="2018" name="PLoS Genet.">
        <title>Population sequencing reveals clonal diversity and ancestral inbreeding in the grapevine cultivar Chardonnay.</title>
        <authorList>
            <person name="Roach M.J."/>
            <person name="Johnson D.L."/>
            <person name="Bohlmann J."/>
            <person name="van Vuuren H.J."/>
            <person name="Jones S.J."/>
            <person name="Pretorius I.S."/>
            <person name="Schmidt S.A."/>
            <person name="Borneman A.R."/>
        </authorList>
    </citation>
    <scope>NUCLEOTIDE SEQUENCE [LARGE SCALE GENOMIC DNA]</scope>
    <source>
        <strain evidence="3">cv. Chardonnay</strain>
        <tissue evidence="2">Leaf</tissue>
    </source>
</reference>
<sequence length="138" mass="14945">MGTTNVPSNGIWGSHGCQKPSEYVQGLIGVILLALNTLKNERILPTEANIADCIRYGDPSTQNTDVKKALESAIEQQMYSKATWDGIQNFSNIPCWTICDNGFSMQCKEMDHTSSIRMATGNISLPESNTDSGAIAAT</sequence>
<dbReference type="AlphaFoldDB" id="A0A438GYT4"/>
<gene>
    <name evidence="2" type="ORF">CK203_043703</name>
</gene>
<proteinExistence type="predicted"/>
<evidence type="ECO:0000259" key="1">
    <source>
        <dbReference type="Pfam" id="PF24620"/>
    </source>
</evidence>